<evidence type="ECO:0000313" key="1">
    <source>
        <dbReference type="EnsemblMetazoa" id="Aqu2.1.07981_001"/>
    </source>
</evidence>
<sequence>MMIGGYQVSRQIFQMIDSIWGPHTVERFANSFNNKLSRFNSLYWDIGSEAVDALTVNWQGENNYFCPPVYLIPKVLHHAMKYLMCLTLIPGLFVKGKQVVLNLGARAELDTIEDPRLQKLVENLKLTVMGSRASSTVTK</sequence>
<dbReference type="AlphaFoldDB" id="A0A1X7T0W6"/>
<protein>
    <submittedName>
        <fullName evidence="1">Uncharacterized protein</fullName>
    </submittedName>
</protein>
<dbReference type="InParanoid" id="A0A1X7T0W6"/>
<accession>A0A1X7T0W6</accession>
<proteinExistence type="predicted"/>
<name>A0A1X7T0W6_AMPQE</name>
<reference evidence="1" key="1">
    <citation type="submission" date="2017-05" db="UniProtKB">
        <authorList>
            <consortium name="EnsemblMetazoa"/>
        </authorList>
    </citation>
    <scope>IDENTIFICATION</scope>
</reference>
<organism evidence="1">
    <name type="scientific">Amphimedon queenslandica</name>
    <name type="common">Sponge</name>
    <dbReference type="NCBI Taxonomy" id="400682"/>
    <lineage>
        <taxon>Eukaryota</taxon>
        <taxon>Metazoa</taxon>
        <taxon>Porifera</taxon>
        <taxon>Demospongiae</taxon>
        <taxon>Heteroscleromorpha</taxon>
        <taxon>Haplosclerida</taxon>
        <taxon>Niphatidae</taxon>
        <taxon>Amphimedon</taxon>
    </lineage>
</organism>
<dbReference type="EnsemblMetazoa" id="Aqu2.1.07981_001">
    <property type="protein sequence ID" value="Aqu2.1.07981_001"/>
    <property type="gene ID" value="Aqu2.1.07981"/>
</dbReference>